<evidence type="ECO:0000256" key="2">
    <source>
        <dbReference type="SAM" id="Phobius"/>
    </source>
</evidence>
<evidence type="ECO:0000256" key="1">
    <source>
        <dbReference type="SAM" id="MobiDB-lite"/>
    </source>
</evidence>
<feature type="region of interest" description="Disordered" evidence="1">
    <location>
        <begin position="1"/>
        <end position="67"/>
    </location>
</feature>
<dbReference type="RefSeq" id="XP_036685113.1">
    <property type="nucleotide sequence ID" value="XM_036829218.1"/>
</dbReference>
<organism evidence="3 4">
    <name type="scientific">Balaenoptera musculus</name>
    <name type="common">Blue whale</name>
    <dbReference type="NCBI Taxonomy" id="9771"/>
    <lineage>
        <taxon>Eukaryota</taxon>
        <taxon>Metazoa</taxon>
        <taxon>Chordata</taxon>
        <taxon>Craniata</taxon>
        <taxon>Vertebrata</taxon>
        <taxon>Euteleostomi</taxon>
        <taxon>Mammalia</taxon>
        <taxon>Eutheria</taxon>
        <taxon>Laurasiatheria</taxon>
        <taxon>Artiodactyla</taxon>
        <taxon>Whippomorpha</taxon>
        <taxon>Cetacea</taxon>
        <taxon>Mysticeti</taxon>
        <taxon>Balaenopteridae</taxon>
        <taxon>Balaenoptera</taxon>
    </lineage>
</organism>
<keyword evidence="2" id="KW-0472">Membrane</keyword>
<name>A0A8B8VJR8_BALMU</name>
<feature type="region of interest" description="Disordered" evidence="1">
    <location>
        <begin position="148"/>
        <end position="204"/>
    </location>
</feature>
<gene>
    <name evidence="4" type="primary">LOC118882859</name>
</gene>
<protein>
    <submittedName>
        <fullName evidence="4">Uncharacterized protein LOC118882859</fullName>
    </submittedName>
</protein>
<keyword evidence="2" id="KW-0812">Transmembrane</keyword>
<proteinExistence type="predicted"/>
<dbReference type="Proteomes" id="UP000694857">
    <property type="component" value="Chromosome 16"/>
</dbReference>
<keyword evidence="2" id="KW-1133">Transmembrane helix</keyword>
<dbReference type="GeneID" id="118882859"/>
<feature type="transmembrane region" description="Helical" evidence="2">
    <location>
        <begin position="373"/>
        <end position="392"/>
    </location>
</feature>
<keyword evidence="3" id="KW-1185">Reference proteome</keyword>
<feature type="compositionally biased region" description="Basic and acidic residues" evidence="1">
    <location>
        <begin position="166"/>
        <end position="187"/>
    </location>
</feature>
<evidence type="ECO:0000313" key="4">
    <source>
        <dbReference type="RefSeq" id="XP_036685113.1"/>
    </source>
</evidence>
<reference evidence="4" key="1">
    <citation type="submission" date="2025-08" db="UniProtKB">
        <authorList>
            <consortium name="RefSeq"/>
        </authorList>
    </citation>
    <scope>IDENTIFICATION</scope>
    <source>
        <tissue evidence="4">Epidermis and Blubber</tissue>
    </source>
</reference>
<dbReference type="KEGG" id="bmus:118882859"/>
<feature type="compositionally biased region" description="Basic and acidic residues" evidence="1">
    <location>
        <begin position="25"/>
        <end position="38"/>
    </location>
</feature>
<accession>A0A8B8VJR8</accession>
<dbReference type="OrthoDB" id="1081807at2759"/>
<sequence length="547" mass="59113">MRLGDLSLAAGQESEVSPPSGDTELWGHGRPAEPELRHTLTTPPTRPQAGSRSPTPVDLPEGLAQPRESTGLCQGALITWHHHQTDFESTLAILPPRRPGAGSVSAIFRPLVPRTARRWPLPPGRLDAVEGAPFPTWECRDQRQIRGSAHGFQSQGGRRGPGHPPTEAKREVPPVCELQRRGRHVDPRAPQSLGGGPRGAEGLPARAGLHAGQERAGERGRLHPAEPGLHAEPAVAAGGRLSLLGSCLEGKPVIPVVRRACRVPLHLSLTCLEAADSRFYPKEAQLLCLPSHCVARPGPALGPHALQRGHLLTLDCVNRGNLPSWKVGTFSTLGVPYPLKEVLEDPEVHTHAMGTVSGARSPASCLPYRGCRITLGIVLILLSSASLFLPLLLGLRERHPAQRFLLITANAFFCPVLMVFSVNALCWFRRFSKRKMWELVRRAGEASLLLAPHSALTGCETRNRPCFVYVLLGDCRRALLGAPEDEALFQEALLPFSPSYTCCLAHAHRPHCEDAAGAPGHVELGLCFCKFVSLQLKRLGGLGVKPV</sequence>
<dbReference type="AlphaFoldDB" id="A0A8B8VJR8"/>
<evidence type="ECO:0000313" key="3">
    <source>
        <dbReference type="Proteomes" id="UP000694857"/>
    </source>
</evidence>
<feature type="transmembrane region" description="Helical" evidence="2">
    <location>
        <begin position="404"/>
        <end position="428"/>
    </location>
</feature>